<organism evidence="2 3">
    <name type="scientific">Mycobacterium paraffinicum</name>
    <dbReference type="NCBI Taxonomy" id="53378"/>
    <lineage>
        <taxon>Bacteria</taxon>
        <taxon>Bacillati</taxon>
        <taxon>Actinomycetota</taxon>
        <taxon>Actinomycetes</taxon>
        <taxon>Mycobacteriales</taxon>
        <taxon>Mycobacteriaceae</taxon>
        <taxon>Mycobacterium</taxon>
    </lineage>
</organism>
<name>A0ABP8RBT0_9MYCO</name>
<dbReference type="InterPro" id="IPR013078">
    <property type="entry name" value="His_Pase_superF_clade-1"/>
</dbReference>
<dbReference type="PANTHER" id="PTHR48100:SF58">
    <property type="entry name" value="PE-PGRS FAMILY PROTEIN PE_PGRS11"/>
    <property type="match status" value="1"/>
</dbReference>
<dbReference type="CDD" id="cd07067">
    <property type="entry name" value="HP_PGM_like"/>
    <property type="match status" value="1"/>
</dbReference>
<dbReference type="InterPro" id="IPR050275">
    <property type="entry name" value="PGM_Phosphatase"/>
</dbReference>
<accession>A0ABP8RBT0</accession>
<dbReference type="Pfam" id="PF00300">
    <property type="entry name" value="His_Phos_1"/>
    <property type="match status" value="1"/>
</dbReference>
<keyword evidence="3" id="KW-1185">Reference proteome</keyword>
<dbReference type="EMBL" id="BAABGF010000009">
    <property type="protein sequence ID" value="GAA4534639.1"/>
    <property type="molecule type" value="Genomic_DNA"/>
</dbReference>
<sequence length="360" mass="37613">MAKRTENCHSPTHRRLLNRANRAARIWYRPRARPLLTKQLRRVGAVALSTVLLCITPATAWADESIVIDLVRHGQSQANAAGVIDTSVPGAVLTALGQEQAQNIANVLAARGPVAAIYASQLIRTQQTAAPLAAMLGMNVQALPGLNEIDAGAFNGLPQFSLAGLVYLLGPVAWLLGLRIVPMLAPGSADANGFEFDKRFNGALQTMYGNAVTNGSRFNDSLQLMYGNALASPVRSAGGKITVVAVSSEFAIGVGTMMTVKNPDPLLLLFDPLPNAGVVEIQGNPHDGWTLVSWNGKPVWQGWAAKRPGRAPKQPLCLMLGAPTASGVCAAKPPAPASAPPAGPSGQMPLSGRLPAAPDG</sequence>
<protein>
    <recommendedName>
        <fullName evidence="4">Histidine phosphatase family protein</fullName>
    </recommendedName>
</protein>
<dbReference type="SUPFAM" id="SSF53254">
    <property type="entry name" value="Phosphoglycerate mutase-like"/>
    <property type="match status" value="1"/>
</dbReference>
<dbReference type="Proteomes" id="UP001501417">
    <property type="component" value="Unassembled WGS sequence"/>
</dbReference>
<dbReference type="Gene3D" id="3.40.50.1240">
    <property type="entry name" value="Phosphoglycerate mutase-like"/>
    <property type="match status" value="1"/>
</dbReference>
<evidence type="ECO:0000313" key="3">
    <source>
        <dbReference type="Proteomes" id="UP001501417"/>
    </source>
</evidence>
<evidence type="ECO:0000313" key="2">
    <source>
        <dbReference type="EMBL" id="GAA4534639.1"/>
    </source>
</evidence>
<comment type="caution">
    <text evidence="2">The sequence shown here is derived from an EMBL/GenBank/DDBJ whole genome shotgun (WGS) entry which is preliminary data.</text>
</comment>
<feature type="compositionally biased region" description="Pro residues" evidence="1">
    <location>
        <begin position="333"/>
        <end position="343"/>
    </location>
</feature>
<proteinExistence type="predicted"/>
<feature type="region of interest" description="Disordered" evidence="1">
    <location>
        <begin position="330"/>
        <end position="360"/>
    </location>
</feature>
<dbReference type="InterPro" id="IPR029033">
    <property type="entry name" value="His_PPase_superfam"/>
</dbReference>
<dbReference type="SMART" id="SM00855">
    <property type="entry name" value="PGAM"/>
    <property type="match status" value="1"/>
</dbReference>
<reference evidence="3" key="1">
    <citation type="journal article" date="2019" name="Int. J. Syst. Evol. Microbiol.">
        <title>The Global Catalogue of Microorganisms (GCM) 10K type strain sequencing project: providing services to taxonomists for standard genome sequencing and annotation.</title>
        <authorList>
            <consortium name="The Broad Institute Genomics Platform"/>
            <consortium name="The Broad Institute Genome Sequencing Center for Infectious Disease"/>
            <person name="Wu L."/>
            <person name="Ma J."/>
        </authorList>
    </citation>
    <scope>NUCLEOTIDE SEQUENCE [LARGE SCALE GENOMIC DNA]</scope>
    <source>
        <strain evidence="3">JCM 17782</strain>
    </source>
</reference>
<dbReference type="PANTHER" id="PTHR48100">
    <property type="entry name" value="BROAD-SPECIFICITY PHOSPHATASE YOR283W-RELATED"/>
    <property type="match status" value="1"/>
</dbReference>
<gene>
    <name evidence="2" type="ORF">GCM10023161_06980</name>
</gene>
<evidence type="ECO:0008006" key="4">
    <source>
        <dbReference type="Google" id="ProtNLM"/>
    </source>
</evidence>
<evidence type="ECO:0000256" key="1">
    <source>
        <dbReference type="SAM" id="MobiDB-lite"/>
    </source>
</evidence>